<dbReference type="Proteomes" id="UP000427769">
    <property type="component" value="Chromosome"/>
</dbReference>
<dbReference type="RefSeq" id="WP_155304148.1">
    <property type="nucleotide sequence ID" value="NZ_AP021875.1"/>
</dbReference>
<evidence type="ECO:0000313" key="1">
    <source>
        <dbReference type="EMBL" id="BBO75206.1"/>
    </source>
</evidence>
<dbReference type="AlphaFoldDB" id="A0A5K7Z0K0"/>
<name>A0A5K7Z0K0_9BACT</name>
<dbReference type="EMBL" id="AP021875">
    <property type="protein sequence ID" value="BBO75206.1"/>
    <property type="molecule type" value="Genomic_DNA"/>
</dbReference>
<proteinExistence type="predicted"/>
<reference evidence="1 2" key="1">
    <citation type="submission" date="2019-11" db="EMBL/GenBank/DDBJ databases">
        <title>Comparative genomics of hydrocarbon-degrading Desulfosarcina strains.</title>
        <authorList>
            <person name="Watanabe M."/>
            <person name="Kojima H."/>
            <person name="Fukui M."/>
        </authorList>
    </citation>
    <scope>NUCLEOTIDE SEQUENCE [LARGE SCALE GENOMIC DNA]</scope>
    <source>
        <strain evidence="1 2">PP31</strain>
    </source>
</reference>
<keyword evidence="2" id="KW-1185">Reference proteome</keyword>
<accession>A0A5K7Z0K0</accession>
<dbReference type="OrthoDB" id="5521320at2"/>
<dbReference type="KEGG" id="dwd:DSCW_26230"/>
<dbReference type="Pfam" id="PF11535">
    <property type="entry name" value="Calci_bind_CcbP"/>
    <property type="match status" value="1"/>
</dbReference>
<gene>
    <name evidence="1" type="ORF">DSCW_26230</name>
</gene>
<sequence>MKKEWKDRDWVQWLSEKLEFPFEVERVDDDDEYALYGKSTKNEPFGIGHVFKAVSVEDLDDTYGLILKCKEGRRIGYAPLLDLELTDKDHKNNEYIDEFLTWHAETQC</sequence>
<organism evidence="1 2">
    <name type="scientific">Desulfosarcina widdelii</name>
    <dbReference type="NCBI Taxonomy" id="947919"/>
    <lineage>
        <taxon>Bacteria</taxon>
        <taxon>Pseudomonadati</taxon>
        <taxon>Thermodesulfobacteriota</taxon>
        <taxon>Desulfobacteria</taxon>
        <taxon>Desulfobacterales</taxon>
        <taxon>Desulfosarcinaceae</taxon>
        <taxon>Desulfosarcina</taxon>
    </lineage>
</organism>
<dbReference type="InterPro" id="IPR020994">
    <property type="entry name" value="Uncharacterised_Ca-bd_CcbP"/>
</dbReference>
<protein>
    <submittedName>
        <fullName evidence="1">Uncharacterized protein</fullName>
    </submittedName>
</protein>
<evidence type="ECO:0000313" key="2">
    <source>
        <dbReference type="Proteomes" id="UP000427769"/>
    </source>
</evidence>